<sequence>MSVIVIGLIVCVAIAAIIVLLVALPGLRAEGRLPDNESDAFRLPSSWTGSDDDREGISLFDDVDEYQAEVPDTAQESEGAQGSVAVLEAEEQPLEAPMLQNLRHAVPPVWTVRPRTRHWEVPESGTGMKTGLRLLFGKGADRQ</sequence>
<protein>
    <recommendedName>
        <fullName evidence="4">Secreted protein</fullName>
    </recommendedName>
</protein>
<evidence type="ECO:0008006" key="4">
    <source>
        <dbReference type="Google" id="ProtNLM"/>
    </source>
</evidence>
<accession>A0ABY8QVV3</accession>
<evidence type="ECO:0000256" key="1">
    <source>
        <dbReference type="SAM" id="Phobius"/>
    </source>
</evidence>
<dbReference type="EMBL" id="CP090958">
    <property type="protein sequence ID" value="WGW13068.1"/>
    <property type="molecule type" value="Genomic_DNA"/>
</dbReference>
<gene>
    <name evidence="2" type="ORF">LWF01_04650</name>
</gene>
<evidence type="ECO:0000313" key="3">
    <source>
        <dbReference type="Proteomes" id="UP001209083"/>
    </source>
</evidence>
<feature type="transmembrane region" description="Helical" evidence="1">
    <location>
        <begin position="6"/>
        <end position="24"/>
    </location>
</feature>
<proteinExistence type="predicted"/>
<keyword evidence="3" id="KW-1185">Reference proteome</keyword>
<dbReference type="RefSeq" id="WP_349639876.1">
    <property type="nucleotide sequence ID" value="NZ_CP090958.1"/>
</dbReference>
<reference evidence="2 3" key="1">
    <citation type="submission" date="2023-05" db="EMBL/GenBank/DDBJ databases">
        <title>Lithophilousrod everest ZFBP1038 complete genpme.</title>
        <authorList>
            <person name="Tian M."/>
        </authorList>
    </citation>
    <scope>NUCLEOTIDE SEQUENCE [LARGE SCALE GENOMIC DNA]</scope>
    <source>
        <strain evidence="2 3">ZFBP1038</strain>
    </source>
</reference>
<keyword evidence="1" id="KW-0812">Transmembrane</keyword>
<keyword evidence="1" id="KW-0472">Membrane</keyword>
<keyword evidence="1" id="KW-1133">Transmembrane helix</keyword>
<name>A0ABY8QVV3_9MICO</name>
<organism evidence="2 3">
    <name type="scientific">Saxibacter everestensis</name>
    <dbReference type="NCBI Taxonomy" id="2909229"/>
    <lineage>
        <taxon>Bacteria</taxon>
        <taxon>Bacillati</taxon>
        <taxon>Actinomycetota</taxon>
        <taxon>Actinomycetes</taxon>
        <taxon>Micrococcales</taxon>
        <taxon>Brevibacteriaceae</taxon>
        <taxon>Saxibacter</taxon>
    </lineage>
</organism>
<evidence type="ECO:0000313" key="2">
    <source>
        <dbReference type="EMBL" id="WGW13068.1"/>
    </source>
</evidence>
<dbReference type="Proteomes" id="UP001209083">
    <property type="component" value="Chromosome"/>
</dbReference>